<proteinExistence type="predicted"/>
<dbReference type="AlphaFoldDB" id="A0A5K3G2B4"/>
<organism evidence="2">
    <name type="scientific">Mesocestoides corti</name>
    <name type="common">Flatworm</name>
    <dbReference type="NCBI Taxonomy" id="53468"/>
    <lineage>
        <taxon>Eukaryota</taxon>
        <taxon>Metazoa</taxon>
        <taxon>Spiralia</taxon>
        <taxon>Lophotrochozoa</taxon>
        <taxon>Platyhelminthes</taxon>
        <taxon>Cestoda</taxon>
        <taxon>Eucestoda</taxon>
        <taxon>Cyclophyllidea</taxon>
        <taxon>Mesocestoididae</taxon>
        <taxon>Mesocestoides</taxon>
    </lineage>
</organism>
<evidence type="ECO:0000313" key="2">
    <source>
        <dbReference type="WBParaSite" id="MCU_014314-RA"/>
    </source>
</evidence>
<feature type="coiled-coil region" evidence="1">
    <location>
        <begin position="61"/>
        <end position="88"/>
    </location>
</feature>
<protein>
    <submittedName>
        <fullName evidence="2">Coiled-coil domain-containing protein 78</fullName>
    </submittedName>
</protein>
<evidence type="ECO:0000256" key="1">
    <source>
        <dbReference type="SAM" id="Coils"/>
    </source>
</evidence>
<accession>A0A5K3G2B4</accession>
<reference evidence="2" key="1">
    <citation type="submission" date="2019-11" db="UniProtKB">
        <authorList>
            <consortium name="WormBaseParasite"/>
        </authorList>
    </citation>
    <scope>IDENTIFICATION</scope>
</reference>
<dbReference type="WBParaSite" id="MCU_014314-RA">
    <property type="protein sequence ID" value="MCU_014314-RA"/>
    <property type="gene ID" value="MCU_014314"/>
</dbReference>
<name>A0A5K3G2B4_MESCO</name>
<sequence>SLRESNLEVLEREFTDNLSLLRKLQKEPVSRENKNCLGTQPGETMSLHEHKAIVGNYESKCSTLTAANEELRQAYARVAEELECAHRQHSESIVSLESTTVPKRAYDELLSRLTQTQNIVGEYEKHFKQFQVGQCWFIGSAFKQQDLSPLPIGFDHHPVKQTQPFACRPTCSQNAYEEKMNEIEIKYSSLVEQAKYKRAVGNNHVDFVHFMTRTSQN</sequence>
<keyword evidence="1" id="KW-0175">Coiled coil</keyword>